<dbReference type="InterPro" id="IPR036397">
    <property type="entry name" value="RNaseH_sf"/>
</dbReference>
<organism evidence="2 3">
    <name type="scientific">Coffea arabica</name>
    <name type="common">Arabian coffee</name>
    <dbReference type="NCBI Taxonomy" id="13443"/>
    <lineage>
        <taxon>Eukaryota</taxon>
        <taxon>Viridiplantae</taxon>
        <taxon>Streptophyta</taxon>
        <taxon>Embryophyta</taxon>
        <taxon>Tracheophyta</taxon>
        <taxon>Spermatophyta</taxon>
        <taxon>Magnoliopsida</taxon>
        <taxon>eudicotyledons</taxon>
        <taxon>Gunneridae</taxon>
        <taxon>Pentapetalae</taxon>
        <taxon>asterids</taxon>
        <taxon>lamiids</taxon>
        <taxon>Gentianales</taxon>
        <taxon>Rubiaceae</taxon>
        <taxon>Ixoroideae</taxon>
        <taxon>Gardenieae complex</taxon>
        <taxon>Bertiereae - Coffeeae clade</taxon>
        <taxon>Coffeeae</taxon>
        <taxon>Coffea</taxon>
    </lineage>
</organism>
<dbReference type="InterPro" id="IPR002156">
    <property type="entry name" value="RNaseH_domain"/>
</dbReference>
<dbReference type="Proteomes" id="UP001652660">
    <property type="component" value="Chromosome 6c"/>
</dbReference>
<accession>A0ABM4UKM5</accession>
<gene>
    <name evidence="3" type="primary">LOC140008170</name>
</gene>
<dbReference type="PANTHER" id="PTHR47723:SF19">
    <property type="entry name" value="POLYNUCLEOTIDYL TRANSFERASE, RIBONUCLEASE H-LIKE SUPERFAMILY PROTEIN"/>
    <property type="match status" value="1"/>
</dbReference>
<dbReference type="InterPro" id="IPR044730">
    <property type="entry name" value="RNase_H-like_dom_plant"/>
</dbReference>
<dbReference type="Gene3D" id="3.30.420.10">
    <property type="entry name" value="Ribonuclease H-like superfamily/Ribonuclease H"/>
    <property type="match status" value="1"/>
</dbReference>
<keyword evidence="2" id="KW-1185">Reference proteome</keyword>
<dbReference type="RefSeq" id="XP_071907829.1">
    <property type="nucleotide sequence ID" value="XM_072051728.1"/>
</dbReference>
<sequence length="172" mass="19172">MVTLWLPSPEGAVKLNTDASMTREKISGGGLLLDHEGKLIFAFYKEFGDVNVLTTKSLALLHGLLFCDRGWVQRLLVEVDSAGLVQLLDSGALAKWPLCNSLWRIRGLLQSFNATAKHIFREANTAAYKLATMGSQDDFFSTSLQYLPREIMVTLLLDSRGVPVVRTQCRRE</sequence>
<evidence type="ECO:0000259" key="1">
    <source>
        <dbReference type="Pfam" id="PF13456"/>
    </source>
</evidence>
<dbReference type="SUPFAM" id="SSF53098">
    <property type="entry name" value="Ribonuclease H-like"/>
    <property type="match status" value="1"/>
</dbReference>
<dbReference type="InterPro" id="IPR012337">
    <property type="entry name" value="RNaseH-like_sf"/>
</dbReference>
<evidence type="ECO:0000313" key="2">
    <source>
        <dbReference type="Proteomes" id="UP001652660"/>
    </source>
</evidence>
<dbReference type="InterPro" id="IPR053151">
    <property type="entry name" value="RNase_H-like"/>
</dbReference>
<name>A0ABM4UKM5_COFAR</name>
<proteinExistence type="predicted"/>
<feature type="domain" description="RNase H type-1" evidence="1">
    <location>
        <begin position="16"/>
        <end position="133"/>
    </location>
</feature>
<reference evidence="3" key="1">
    <citation type="submission" date="2025-08" db="UniProtKB">
        <authorList>
            <consortium name="RefSeq"/>
        </authorList>
    </citation>
    <scope>IDENTIFICATION</scope>
    <source>
        <tissue evidence="3">Leaves</tissue>
    </source>
</reference>
<evidence type="ECO:0000313" key="3">
    <source>
        <dbReference type="RefSeq" id="XP_071907829.1"/>
    </source>
</evidence>
<dbReference type="GeneID" id="140008170"/>
<dbReference type="CDD" id="cd06222">
    <property type="entry name" value="RNase_H_like"/>
    <property type="match status" value="1"/>
</dbReference>
<dbReference type="Pfam" id="PF13456">
    <property type="entry name" value="RVT_3"/>
    <property type="match status" value="1"/>
</dbReference>
<protein>
    <recommendedName>
        <fullName evidence="1">RNase H type-1 domain-containing protein</fullName>
    </recommendedName>
</protein>
<dbReference type="PANTHER" id="PTHR47723">
    <property type="entry name" value="OS05G0353850 PROTEIN"/>
    <property type="match status" value="1"/>
</dbReference>